<dbReference type="Pfam" id="PF00091">
    <property type="entry name" value="Tubulin"/>
    <property type="match status" value="1"/>
</dbReference>
<dbReference type="SUPFAM" id="SSF55307">
    <property type="entry name" value="Tubulin C-terminal domain-like"/>
    <property type="match status" value="1"/>
</dbReference>
<keyword evidence="10" id="KW-1185">Reference proteome</keyword>
<dbReference type="STRING" id="34097.SAMN02745150_01123"/>
<evidence type="ECO:0000256" key="6">
    <source>
        <dbReference type="RuleBase" id="RU000631"/>
    </source>
</evidence>
<dbReference type="InterPro" id="IPR008280">
    <property type="entry name" value="Tub_FtsZ_C"/>
</dbReference>
<accession>A0A1I1EIG6</accession>
<feature type="domain" description="Tubulin/FtsZ GTPase" evidence="7">
    <location>
        <begin position="70"/>
        <end position="262"/>
    </location>
</feature>
<evidence type="ECO:0000313" key="10">
    <source>
        <dbReference type="Proteomes" id="UP000240042"/>
    </source>
</evidence>
<dbReference type="SMART" id="SM00864">
    <property type="entry name" value="Tubulin"/>
    <property type="match status" value="1"/>
</dbReference>
<dbReference type="GO" id="GO:0051258">
    <property type="term" value="P:protein polymerization"/>
    <property type="evidence" value="ECO:0007669"/>
    <property type="project" value="UniProtKB-UniRule"/>
</dbReference>
<dbReference type="CDD" id="cd02201">
    <property type="entry name" value="FtsZ_type1"/>
    <property type="match status" value="1"/>
</dbReference>
<dbReference type="InterPro" id="IPR003008">
    <property type="entry name" value="Tubulin_FtsZ_GTPase"/>
</dbReference>
<dbReference type="RefSeq" id="WP_159428205.1">
    <property type="nucleotide sequence ID" value="NZ_FOKY01000013.1"/>
</dbReference>
<evidence type="ECO:0000256" key="5">
    <source>
        <dbReference type="NCBIfam" id="TIGR00065"/>
    </source>
</evidence>
<dbReference type="GO" id="GO:0032153">
    <property type="term" value="C:cell division site"/>
    <property type="evidence" value="ECO:0007669"/>
    <property type="project" value="UniProtKB-UniRule"/>
</dbReference>
<dbReference type="InterPro" id="IPR024757">
    <property type="entry name" value="FtsZ_C"/>
</dbReference>
<comment type="similarity">
    <text evidence="1 4 6">Belongs to the FtsZ family.</text>
</comment>
<evidence type="ECO:0000256" key="3">
    <source>
        <dbReference type="ARBA" id="ARBA00023134"/>
    </source>
</evidence>
<evidence type="ECO:0000259" key="7">
    <source>
        <dbReference type="SMART" id="SM00864"/>
    </source>
</evidence>
<dbReference type="PANTHER" id="PTHR30314:SF3">
    <property type="entry name" value="MITOCHONDRIAL DIVISION PROTEIN FSZA"/>
    <property type="match status" value="1"/>
</dbReference>
<dbReference type="AlphaFoldDB" id="A0A1I1EIG6"/>
<dbReference type="OrthoDB" id="9813375at2"/>
<feature type="domain" description="Tubulin/FtsZ 2-layer sandwich" evidence="8">
    <location>
        <begin position="264"/>
        <end position="382"/>
    </location>
</feature>
<dbReference type="Pfam" id="PF12327">
    <property type="entry name" value="FtsZ_C"/>
    <property type="match status" value="1"/>
</dbReference>
<dbReference type="PROSITE" id="PS01134">
    <property type="entry name" value="FTSZ_1"/>
    <property type="match status" value="1"/>
</dbReference>
<dbReference type="InterPro" id="IPR018316">
    <property type="entry name" value="Tubulin/FtsZ_2-layer-sand-dom"/>
</dbReference>
<protein>
    <recommendedName>
        <fullName evidence="4 5">Cell division protein FtsZ</fullName>
    </recommendedName>
</protein>
<evidence type="ECO:0000256" key="1">
    <source>
        <dbReference type="ARBA" id="ARBA00009690"/>
    </source>
</evidence>
<comment type="subunit">
    <text evidence="4">Homodimer. Polymerizes to form a dynamic ring structure in a strictly GTP-dependent manner. Interacts directly with several other division proteins.</text>
</comment>
<dbReference type="Proteomes" id="UP000240042">
    <property type="component" value="Unassembled WGS sequence"/>
</dbReference>
<keyword evidence="3 4" id="KW-0342">GTP-binding</keyword>
<dbReference type="GO" id="GO:0003924">
    <property type="term" value="F:GTPase activity"/>
    <property type="evidence" value="ECO:0007669"/>
    <property type="project" value="UniProtKB-UniRule"/>
</dbReference>
<dbReference type="FunFam" id="3.40.50.1440:FF:000001">
    <property type="entry name" value="Cell division protein FtsZ"/>
    <property type="match status" value="1"/>
</dbReference>
<keyword evidence="4 6" id="KW-0717">Septation</keyword>
<keyword evidence="4" id="KW-0963">Cytoplasm</keyword>
<name>A0A1I1EIG6_BREAD</name>
<comment type="subcellular location">
    <subcellularLocation>
        <location evidence="4">Cytoplasm</location>
    </subcellularLocation>
    <text evidence="4">Assembles at midcell at the inner surface of the cytoplasmic membrane.</text>
</comment>
<evidence type="ECO:0000256" key="4">
    <source>
        <dbReference type="HAMAP-Rule" id="MF_00909"/>
    </source>
</evidence>
<proteinExistence type="inferred from homology"/>
<dbReference type="PRINTS" id="PR00423">
    <property type="entry name" value="CELLDVISFTSZ"/>
</dbReference>
<dbReference type="NCBIfam" id="TIGR00065">
    <property type="entry name" value="ftsZ"/>
    <property type="match status" value="1"/>
</dbReference>
<keyword evidence="2 4" id="KW-0547">Nucleotide-binding</keyword>
<dbReference type="EMBL" id="FOKY01000013">
    <property type="protein sequence ID" value="SFB86837.1"/>
    <property type="molecule type" value="Genomic_DNA"/>
</dbReference>
<dbReference type="InterPro" id="IPR045061">
    <property type="entry name" value="FtsZ/CetZ"/>
</dbReference>
<gene>
    <name evidence="4" type="primary">ftsZ</name>
    <name evidence="9" type="ORF">SAMN02745150_01123</name>
</gene>
<feature type="binding site" evidence="4">
    <location>
        <position position="244"/>
    </location>
    <ligand>
        <name>GTP</name>
        <dbReference type="ChEBI" id="CHEBI:37565"/>
    </ligand>
</feature>
<comment type="function">
    <text evidence="4 6">Essential cell division protein that forms a contractile ring structure (Z ring) at the future cell division site. The regulation of the ring assembly controls the timing and the location of cell division. One of the functions of the FtsZ ring is to recruit other cell division proteins to the septum to produce a new cell wall between the dividing cells. Binds GTP and shows GTPase activity.</text>
</comment>
<dbReference type="PANTHER" id="PTHR30314">
    <property type="entry name" value="CELL DIVISION PROTEIN FTSZ-RELATED"/>
    <property type="match status" value="1"/>
</dbReference>
<dbReference type="InterPro" id="IPR020805">
    <property type="entry name" value="Cell_div_FtsZ_CS"/>
</dbReference>
<dbReference type="GO" id="GO:0000917">
    <property type="term" value="P:division septum assembly"/>
    <property type="evidence" value="ECO:0007669"/>
    <property type="project" value="UniProtKB-KW"/>
</dbReference>
<evidence type="ECO:0000256" key="2">
    <source>
        <dbReference type="ARBA" id="ARBA00022741"/>
    </source>
</evidence>
<feature type="binding site" evidence="4">
    <location>
        <begin position="165"/>
        <end position="167"/>
    </location>
    <ligand>
        <name>GTP</name>
        <dbReference type="ChEBI" id="CHEBI:37565"/>
    </ligand>
</feature>
<dbReference type="InterPro" id="IPR036525">
    <property type="entry name" value="Tubulin/FtsZ_GTPase_sf"/>
</dbReference>
<dbReference type="SUPFAM" id="SSF52490">
    <property type="entry name" value="Tubulin nucleotide-binding domain-like"/>
    <property type="match status" value="1"/>
</dbReference>
<feature type="binding site" evidence="4">
    <location>
        <position position="200"/>
    </location>
    <ligand>
        <name>GTP</name>
        <dbReference type="ChEBI" id="CHEBI:37565"/>
    </ligand>
</feature>
<dbReference type="Gene3D" id="3.40.50.1440">
    <property type="entry name" value="Tubulin/FtsZ, GTPase domain"/>
    <property type="match status" value="1"/>
</dbReference>
<dbReference type="GO" id="GO:0043093">
    <property type="term" value="P:FtsZ-dependent cytokinesis"/>
    <property type="evidence" value="ECO:0007669"/>
    <property type="project" value="UniProtKB-UniRule"/>
</dbReference>
<sequence>MSYFEELWNAGRESDDLNNENSIENIPGFDLFNKENSEPAASEIFFSPDMIAPEKTPEPDQFEGLSAGGNLKVLGIGGAGCNAVNRMIEDQVFGVEFIAVNTDVQVLKKSKASKKIAIGSKVTKGLGAGAKPEIGEKAAVESAEEIRQAVKDTDMVFITAGMGGGTGTGAAPVIAQVAKEAGCLVVAVVTLPFGFEGTRRQKAALEGIDKLKNHVDTMLVISNSRIFEVVEKNTAVKDAFKKIDEVLKQAVQGIAGIISETAIINVDFNDVKTVLANRGEAIMGIGIAKGQDRALKAAEEALANPLIENNDFRQAGAMVAKIIGGTDFDMKEFHEAAEAIVGFCREDSEIIMGLDFDEGLKDQVKIIIIATDLIREAPSWQKQKNSLDERCIAATPIQEMIHHHEEKNYLDPDEDWGLRFNMDKQQRSEIQQTHSERRSIDFSVKHDHSGLYEEFDPRMRRSVPGVPGMASDLDTPAFLRRKKRVLNDID</sequence>
<dbReference type="PROSITE" id="PS01135">
    <property type="entry name" value="FTSZ_2"/>
    <property type="match status" value="1"/>
</dbReference>
<dbReference type="GO" id="GO:0005737">
    <property type="term" value="C:cytoplasm"/>
    <property type="evidence" value="ECO:0007669"/>
    <property type="project" value="UniProtKB-SubCell"/>
</dbReference>
<feature type="binding site" evidence="4">
    <location>
        <position position="196"/>
    </location>
    <ligand>
        <name>GTP</name>
        <dbReference type="ChEBI" id="CHEBI:37565"/>
    </ligand>
</feature>
<evidence type="ECO:0000259" key="8">
    <source>
        <dbReference type="SMART" id="SM00865"/>
    </source>
</evidence>
<organism evidence="9 10">
    <name type="scientific">Brevinema andersonii</name>
    <dbReference type="NCBI Taxonomy" id="34097"/>
    <lineage>
        <taxon>Bacteria</taxon>
        <taxon>Pseudomonadati</taxon>
        <taxon>Spirochaetota</taxon>
        <taxon>Spirochaetia</taxon>
        <taxon>Brevinematales</taxon>
        <taxon>Brevinemataceae</taxon>
        <taxon>Brevinema</taxon>
    </lineage>
</organism>
<evidence type="ECO:0000313" key="9">
    <source>
        <dbReference type="EMBL" id="SFB86837.1"/>
    </source>
</evidence>
<keyword evidence="4 6" id="KW-0131">Cell cycle</keyword>
<reference evidence="10" key="1">
    <citation type="submission" date="2016-10" db="EMBL/GenBank/DDBJ databases">
        <authorList>
            <person name="Varghese N."/>
            <person name="Submissions S."/>
        </authorList>
    </citation>
    <scope>NUCLEOTIDE SEQUENCE [LARGE SCALE GENOMIC DNA]</scope>
    <source>
        <strain evidence="10">ATCC 43811</strain>
    </source>
</reference>
<dbReference type="HAMAP" id="MF_00909">
    <property type="entry name" value="FtsZ"/>
    <property type="match status" value="1"/>
</dbReference>
<keyword evidence="4 6" id="KW-0132">Cell division</keyword>
<dbReference type="InterPro" id="IPR000158">
    <property type="entry name" value="Cell_div_FtsZ"/>
</dbReference>
<dbReference type="SMART" id="SM00865">
    <property type="entry name" value="Tubulin_C"/>
    <property type="match status" value="1"/>
</dbReference>
<feature type="binding site" evidence="4">
    <location>
        <begin position="78"/>
        <end position="82"/>
    </location>
    <ligand>
        <name>GTP</name>
        <dbReference type="ChEBI" id="CHEBI:37565"/>
    </ligand>
</feature>
<dbReference type="GO" id="GO:0005525">
    <property type="term" value="F:GTP binding"/>
    <property type="evidence" value="ECO:0007669"/>
    <property type="project" value="UniProtKB-UniRule"/>
</dbReference>